<gene>
    <name evidence="1" type="ORF">Sviol_59530</name>
</gene>
<dbReference type="EMBL" id="BNDY01000017">
    <property type="protein sequence ID" value="GHI41545.1"/>
    <property type="molecule type" value="Genomic_DNA"/>
</dbReference>
<evidence type="ECO:0000313" key="2">
    <source>
        <dbReference type="Proteomes" id="UP001050808"/>
    </source>
</evidence>
<keyword evidence="2" id="KW-1185">Reference proteome</keyword>
<accession>A0ABQ3QWB4</accession>
<protein>
    <recommendedName>
        <fullName evidence="3">LysR substrate-binding domain-containing protein</fullName>
    </recommendedName>
</protein>
<evidence type="ECO:0000313" key="1">
    <source>
        <dbReference type="EMBL" id="GHI41545.1"/>
    </source>
</evidence>
<proteinExistence type="predicted"/>
<evidence type="ECO:0008006" key="3">
    <source>
        <dbReference type="Google" id="ProtNLM"/>
    </source>
</evidence>
<name>A0ABQ3QWB4_9ACTN</name>
<comment type="caution">
    <text evidence="1">The sequence shown here is derived from an EMBL/GenBank/DDBJ whole genome shotgun (WGS) entry which is preliminary data.</text>
</comment>
<reference evidence="1" key="1">
    <citation type="submission" date="2024-05" db="EMBL/GenBank/DDBJ databases">
        <title>Whole genome shotgun sequence of Streptomyces violascens NBRC 12920.</title>
        <authorList>
            <person name="Komaki H."/>
            <person name="Tamura T."/>
        </authorList>
    </citation>
    <scope>NUCLEOTIDE SEQUENCE</scope>
    <source>
        <strain evidence="1">NBRC 12920</strain>
    </source>
</reference>
<organism evidence="1 2">
    <name type="scientific">Streptomyces violascens</name>
    <dbReference type="NCBI Taxonomy" id="67381"/>
    <lineage>
        <taxon>Bacteria</taxon>
        <taxon>Bacillati</taxon>
        <taxon>Actinomycetota</taxon>
        <taxon>Actinomycetes</taxon>
        <taxon>Kitasatosporales</taxon>
        <taxon>Streptomycetaceae</taxon>
        <taxon>Streptomyces</taxon>
    </lineage>
</organism>
<sequence length="73" mass="7507">MSPALSGHPAARGGAEAYCGKSRRGLSELGGGRRYEVARADGIGLCVLPRLVAGATRTMATLLQAEQAEHGVE</sequence>
<dbReference type="Proteomes" id="UP001050808">
    <property type="component" value="Unassembled WGS sequence"/>
</dbReference>